<dbReference type="OrthoDB" id="4871813at2"/>
<comment type="caution">
    <text evidence="1">The sequence shown here is derived from an EMBL/GenBank/DDBJ whole genome shotgun (WGS) entry which is preliminary data.</text>
</comment>
<organism evidence="1 2">
    <name type="scientific">Micromonospora sagamiensis</name>
    <dbReference type="NCBI Taxonomy" id="47875"/>
    <lineage>
        <taxon>Bacteria</taxon>
        <taxon>Bacillati</taxon>
        <taxon>Actinomycetota</taxon>
        <taxon>Actinomycetes</taxon>
        <taxon>Micromonosporales</taxon>
        <taxon>Micromonosporaceae</taxon>
        <taxon>Micromonospora</taxon>
    </lineage>
</organism>
<keyword evidence="2" id="KW-1185">Reference proteome</keyword>
<evidence type="ECO:0000313" key="2">
    <source>
        <dbReference type="Proteomes" id="UP000319728"/>
    </source>
</evidence>
<dbReference type="Proteomes" id="UP000319728">
    <property type="component" value="Unassembled WGS sequence"/>
</dbReference>
<proteinExistence type="predicted"/>
<dbReference type="EMBL" id="VLLP01000001">
    <property type="protein sequence ID" value="TWJ32346.1"/>
    <property type="molecule type" value="Genomic_DNA"/>
</dbReference>
<reference evidence="1 2" key="1">
    <citation type="submission" date="2019-07" db="EMBL/GenBank/DDBJ databases">
        <title>R&amp;d 2014.</title>
        <authorList>
            <person name="Klenk H.-P."/>
        </authorList>
    </citation>
    <scope>NUCLEOTIDE SEQUENCE [LARGE SCALE GENOMIC DNA]</scope>
    <source>
        <strain evidence="1 2">DSM 43912</strain>
    </source>
</reference>
<protein>
    <submittedName>
        <fullName evidence="1">Uncharacterized protein</fullName>
    </submittedName>
</protein>
<gene>
    <name evidence="1" type="ORF">JD81_05921</name>
</gene>
<dbReference type="RefSeq" id="WP_145821639.1">
    <property type="nucleotide sequence ID" value="NZ_AP023438.1"/>
</dbReference>
<evidence type="ECO:0000313" key="1">
    <source>
        <dbReference type="EMBL" id="TWJ32346.1"/>
    </source>
</evidence>
<accession>A0A562WQD1</accession>
<name>A0A562WQD1_9ACTN</name>
<dbReference type="AlphaFoldDB" id="A0A562WQD1"/>
<sequence length="84" mass="8500">MNGFLVDAGLPSRSRSLLPGLSLAVATGSALAAILLAVIDEPIAFDWAAIAGVSGTAAVMVLAVTGAALPLLWRLTRAEGLRTE</sequence>